<feature type="transmembrane region" description="Helical" evidence="1">
    <location>
        <begin position="50"/>
        <end position="82"/>
    </location>
</feature>
<dbReference type="PROSITE" id="PS51257">
    <property type="entry name" value="PROKAR_LIPOPROTEIN"/>
    <property type="match status" value="1"/>
</dbReference>
<dbReference type="Proteomes" id="UP000194767">
    <property type="component" value="Unassembled WGS sequence"/>
</dbReference>
<gene>
    <name evidence="2" type="ORF">B9X58_11315</name>
</gene>
<keyword evidence="1" id="KW-0472">Membrane</keyword>
<proteinExistence type="predicted"/>
<feature type="transmembrane region" description="Helical" evidence="1">
    <location>
        <begin position="126"/>
        <end position="148"/>
    </location>
</feature>
<accession>A0AB36M144</accession>
<evidence type="ECO:0000313" key="3">
    <source>
        <dbReference type="Proteomes" id="UP000194767"/>
    </source>
</evidence>
<reference evidence="2 3" key="1">
    <citation type="submission" date="2017-05" db="EMBL/GenBank/DDBJ databases">
        <authorList>
            <person name="Kreiswirth B."/>
            <person name="Manca C."/>
            <person name="Chen L."/>
            <person name="Evans S."/>
            <person name="Fowler V."/>
            <person name="Patel R."/>
            <person name="Chambers H."/>
            <person name="Bonomo R."/>
            <person name="Paul V."/>
            <person name="Sankar J."/>
            <person name="Gaind R."/>
            <person name="Ray P."/>
            <person name="Gautam V."/>
            <person name="Biswal M."/>
            <person name="Datta S."/>
            <person name="Walia K."/>
            <person name="Adams M."/>
            <person name="Nelson K."/>
            <person name="Sutton G."/>
            <person name="Fouts D."/>
            <person name="Hujer K."/>
            <person name="Hujer A."/>
        </authorList>
    </citation>
    <scope>NUCLEOTIDE SEQUENCE [LARGE SCALE GENOMIC DNA]</scope>
    <source>
        <strain evidence="2 3">PR324</strain>
    </source>
</reference>
<dbReference type="AlphaFoldDB" id="A0AB36M144"/>
<comment type="caution">
    <text evidence="2">The sequence shown here is derived from an EMBL/GenBank/DDBJ whole genome shotgun (WGS) entry which is preliminary data.</text>
</comment>
<name>A0AB36M144_ACINO</name>
<evidence type="ECO:0000313" key="2">
    <source>
        <dbReference type="EMBL" id="OTL96931.1"/>
    </source>
</evidence>
<evidence type="ECO:0000256" key="1">
    <source>
        <dbReference type="SAM" id="Phobius"/>
    </source>
</evidence>
<feature type="transmembrane region" description="Helical" evidence="1">
    <location>
        <begin position="12"/>
        <end position="30"/>
    </location>
</feature>
<dbReference type="RefSeq" id="WP_017392728.1">
    <property type="nucleotide sequence ID" value="NZ_BKKR01000004.1"/>
</dbReference>
<keyword evidence="1" id="KW-1133">Transmembrane helix</keyword>
<dbReference type="EMBL" id="NGDO01000046">
    <property type="protein sequence ID" value="OTL96931.1"/>
    <property type="molecule type" value="Genomic_DNA"/>
</dbReference>
<organism evidence="2 3">
    <name type="scientific">Acinetobacter nosocomialis</name>
    <dbReference type="NCBI Taxonomy" id="106654"/>
    <lineage>
        <taxon>Bacteria</taxon>
        <taxon>Pseudomonadati</taxon>
        <taxon>Pseudomonadota</taxon>
        <taxon>Gammaproteobacteria</taxon>
        <taxon>Moraxellales</taxon>
        <taxon>Moraxellaceae</taxon>
        <taxon>Acinetobacter</taxon>
        <taxon>Acinetobacter calcoaceticus/baumannii complex</taxon>
    </lineage>
</organism>
<sequence>MEQFLKRISFFLIYLPALVYACQFAYYAGLGEPLNIHVTSLGLNYPEVVLMGYLYISLPVLQFILWSAISITLILCIVFVTFSIRWLQKHKGTKIEYREYIQKSFKRVRICLDKQKKDLIKAINSFLGILGLYFVIFIFTFLLILFYYKLGIKEIEDKVQEIFNSQACDASDGYITSNNTKVRVKTILCGYNKCYGISLDNKEAIIYPPEQTAQPISRIKKLKEAP</sequence>
<keyword evidence="1" id="KW-0812">Transmembrane</keyword>
<protein>
    <submittedName>
        <fullName evidence="2">Uncharacterized protein</fullName>
    </submittedName>
</protein>